<dbReference type="Gene3D" id="2.60.120.10">
    <property type="entry name" value="Jelly Rolls"/>
    <property type="match status" value="1"/>
</dbReference>
<evidence type="ECO:0000256" key="11">
    <source>
        <dbReference type="ARBA" id="ARBA00024284"/>
    </source>
</evidence>
<dbReference type="Gene3D" id="3.40.50.300">
    <property type="entry name" value="P-loop containing nucleotide triphosphate hydrolases"/>
    <property type="match status" value="1"/>
</dbReference>
<keyword evidence="4" id="KW-0479">Metal-binding</keyword>
<dbReference type="Pfam" id="PF23282">
    <property type="entry name" value="WHD_ROQ1"/>
    <property type="match status" value="1"/>
</dbReference>
<reference evidence="15 16" key="1">
    <citation type="journal article" date="2023" name="G3 (Bethesda)">
        <title>A haplotype-resolved chromosome-scale genome for Quercus rubra L. provides insights into the genetics of adaptive traits for red oak species.</title>
        <authorList>
            <person name="Kapoor B."/>
            <person name="Jenkins J."/>
            <person name="Schmutz J."/>
            <person name="Zhebentyayeva T."/>
            <person name="Kuelheim C."/>
            <person name="Coggeshall M."/>
            <person name="Heim C."/>
            <person name="Lasky J.R."/>
            <person name="Leites L."/>
            <person name="Islam-Faridi N."/>
            <person name="Romero-Severson J."/>
            <person name="DeLeo V.L."/>
            <person name="Lucas S.M."/>
            <person name="Lazic D."/>
            <person name="Gailing O."/>
            <person name="Carlson J."/>
            <person name="Staton M."/>
        </authorList>
    </citation>
    <scope>NUCLEOTIDE SEQUENCE [LARGE SCALE GENOMIC DNA]</scope>
    <source>
        <strain evidence="15">Pseudo-F2</strain>
    </source>
</reference>
<dbReference type="InterPro" id="IPR045344">
    <property type="entry name" value="C-JID"/>
</dbReference>
<evidence type="ECO:0000256" key="1">
    <source>
        <dbReference type="ARBA" id="ARBA00001954"/>
    </source>
</evidence>
<evidence type="ECO:0000256" key="7">
    <source>
        <dbReference type="ARBA" id="ARBA00022821"/>
    </source>
</evidence>
<evidence type="ECO:0000256" key="6">
    <source>
        <dbReference type="ARBA" id="ARBA00022801"/>
    </source>
</evidence>
<dbReference type="InterPro" id="IPR012864">
    <property type="entry name" value="PCO/ADO"/>
</dbReference>
<dbReference type="GO" id="GO:0070483">
    <property type="term" value="P:detection of hypoxia"/>
    <property type="evidence" value="ECO:0007669"/>
    <property type="project" value="UniProtKB-ARBA"/>
</dbReference>
<evidence type="ECO:0000256" key="10">
    <source>
        <dbReference type="ARBA" id="ARBA00023027"/>
    </source>
</evidence>
<dbReference type="InterPro" id="IPR001611">
    <property type="entry name" value="Leu-rich_rpt"/>
</dbReference>
<proteinExistence type="inferred from homology"/>
<organism evidence="15 16">
    <name type="scientific">Quercus rubra</name>
    <name type="common">Northern red oak</name>
    <name type="synonym">Quercus borealis</name>
    <dbReference type="NCBI Taxonomy" id="3512"/>
    <lineage>
        <taxon>Eukaryota</taxon>
        <taxon>Viridiplantae</taxon>
        <taxon>Streptophyta</taxon>
        <taxon>Embryophyta</taxon>
        <taxon>Tracheophyta</taxon>
        <taxon>Spermatophyta</taxon>
        <taxon>Magnoliopsida</taxon>
        <taxon>eudicotyledons</taxon>
        <taxon>Gunneridae</taxon>
        <taxon>Pentapetalae</taxon>
        <taxon>rosids</taxon>
        <taxon>fabids</taxon>
        <taxon>Fagales</taxon>
        <taxon>Fagaceae</taxon>
        <taxon>Quercus</taxon>
    </lineage>
</organism>
<keyword evidence="6" id="KW-0378">Hydrolase</keyword>
<dbReference type="PROSITE" id="PS50104">
    <property type="entry name" value="TIR"/>
    <property type="match status" value="1"/>
</dbReference>
<dbReference type="Pfam" id="PF01582">
    <property type="entry name" value="TIR"/>
    <property type="match status" value="1"/>
</dbReference>
<keyword evidence="3" id="KW-0433">Leucine-rich repeat</keyword>
<dbReference type="GO" id="GO:0046872">
    <property type="term" value="F:metal ion binding"/>
    <property type="evidence" value="ECO:0007669"/>
    <property type="project" value="UniProtKB-KW"/>
</dbReference>
<evidence type="ECO:0000256" key="2">
    <source>
        <dbReference type="ARBA" id="ARBA00006622"/>
    </source>
</evidence>
<dbReference type="EMBL" id="JAXUIC010000004">
    <property type="protein sequence ID" value="KAK4592589.1"/>
    <property type="molecule type" value="Genomic_DNA"/>
</dbReference>
<dbReference type="InterPro" id="IPR002182">
    <property type="entry name" value="NB-ARC"/>
</dbReference>
<dbReference type="SUPFAM" id="SSF52200">
    <property type="entry name" value="Toll/Interleukin receptor TIR domain"/>
    <property type="match status" value="1"/>
</dbReference>
<evidence type="ECO:0000256" key="3">
    <source>
        <dbReference type="ARBA" id="ARBA00022614"/>
    </source>
</evidence>
<sequence length="1699" mass="192352">MYQRLPAPPLKPSSHLFSSPCSKPHPENDVFLNFRGEDTRNNFTDHLYRALEGKRIKTFKDDTKLEPGNPISLKLLDAIEKSRIAVVILSKNYASSTWCLEELVKILECMEEGGLTVLPIFYHVDPSHVRNQKRSFAEAFAEHENRLQKEQVEIWRKALRDVAKLSGKTLTNGPEGKFIQEIVDWIFTILKDKRSIVYEDGFVGIDSRVEEMNLFLDMNSNDVRFIGICGKSGMGKTTLARFVFDKICNQFETCSFLENVKEVSKAHGLETLQELLLCDISKGALRVREVSRGIQVIRNILRDKKVLIVVDEASEKRHLEALAGKNWFGPRSRIIVTTEDECLLKSYEISTIYKADGLNNDEAQRLFSHKAHCEIDFLDLGNDFVTYAQGSPLVLKVLGSHLCKRTKDEWETAWNQLKEILNEDIPEKLRIAYNGLEELEKKLFLHIACFFKGEDQNRVAAILESVCHWDDNIRKLIDKSLITIVGGKLCMHHLIQQMGWKIVCGESPDLGKRSRLWDCTDVLYVLKNNIGTDRIKGMLLNLPPNEEQEELNVEPFSKMNKLKLLKICKLHLPCLSNLSNELLLLEWHEYPLKSFPKSFQPLELVELIMHHSGIKQLPSEFSNLHKLKLIDLSDSQNLCQTPNFNGLPNIERLIFQGCTGLHALHPSVGSLERLILLNLKDCKCLENLPHEINLKSLKIIILSGCSKLKKFPKIGRNMTSMLELYLDRTAIKELPSSIKHLTSLTLLNLQDCENLSSFPSVICSLISLEILILSGCKGQPSKARYLSGLIPTLSSIGTILTLPYTYLTDRQPEPEPISLVLPLSLSGLSSLVALDLSGCNLLDGALPDDLSYLSSLTSLNLRNNNFTCLPCSISQLLNLKLLFLDHCSKLQSLPYLPLSTQFVSAQGCTSLENYSNQVIVWTSGAARFTFINCHGLLADDEGKIADVPLLNIPSQSLWQRYMEVSLSHSLLHARIEHLFYLSFNILQDQILQIKGFCLVLPQIEIPEWFKNKECGPSVRIPLPPNLFNNRSWKGIALCVIFVVPPNLIDVSPGQDSKYFHEFICHFDMDGSLLNCPLVLKVPKETFVGSFGLCLYISHARFTEHFDEGSCISSLIRPKRLDIQIKMCGARILYEQDMLEFVQNSRQEIFRSCDDLSRGHEKFIEDHMSSSQSYDLKLKQKLNSLLSTLYQVDWAKNHLYDYIFHQIARPPCWFTRTNLGPSIEMPLSADVHDNSTWLRFTICASYRIQMRAGFSYKLHSTIFLRYSSLSASDEVSFASYTPFPLSTDVFDESPQDSGRLVVFYIPRRGFQLKQCDHIGASFESSDPAVQFEMCGICLVYEQNVPEFVQTLVECMLGSPDANHQSFSVGLSDQLGMMQYCNHEKENCCPFLPERRLDPDTMRMLLPNNETIQEECISLETFSNQVIAAGISKNSSRGSVNLGIPFGNGQYGSKMSGHLECWFKPYLQRLYNICRASLSPNGPVTEEAIEKVRAMLDKIKPSDVGLEQEAQLVRSWLGPASECKGGHQSLPTIKYLHLHECESFTLGIFCMPSTSIIPLHNHPGMTVWSKLVYGTLYVNSYDWLDIPGAADSSQARPAKLAKDLEMTAPFPATIIYPTTGGNIHRFTAVTPCAIIDVMSPPYSSEHGRHCTFFRKSPRRDLPGDFELDGVTVSEVTWLEECQPPDNFVIRRGQYKGPVIRT</sequence>
<dbReference type="InterPro" id="IPR044974">
    <property type="entry name" value="Disease_R_plants"/>
</dbReference>
<comment type="similarity">
    <text evidence="2">Belongs to the cysteine dioxygenase family.</text>
</comment>
<evidence type="ECO:0000256" key="13">
    <source>
        <dbReference type="SAM" id="MobiDB-lite"/>
    </source>
</evidence>
<dbReference type="Pfam" id="PF20160">
    <property type="entry name" value="C-JID"/>
    <property type="match status" value="2"/>
</dbReference>
<protein>
    <recommendedName>
        <fullName evidence="14">TIR domain-containing protein</fullName>
    </recommendedName>
</protein>
<dbReference type="GO" id="GO:0043531">
    <property type="term" value="F:ADP binding"/>
    <property type="evidence" value="ECO:0007669"/>
    <property type="project" value="InterPro"/>
</dbReference>
<dbReference type="Pfam" id="PF07847">
    <property type="entry name" value="PCO_ADO"/>
    <property type="match status" value="1"/>
</dbReference>
<feature type="domain" description="TIR" evidence="14">
    <location>
        <begin position="26"/>
        <end position="190"/>
    </location>
</feature>
<dbReference type="PROSITE" id="PS51450">
    <property type="entry name" value="LRR"/>
    <property type="match status" value="1"/>
</dbReference>
<dbReference type="InterPro" id="IPR042197">
    <property type="entry name" value="Apaf_helical"/>
</dbReference>
<keyword evidence="8" id="KW-0560">Oxidoreductase</keyword>
<evidence type="ECO:0000256" key="5">
    <source>
        <dbReference type="ARBA" id="ARBA00022737"/>
    </source>
</evidence>
<dbReference type="InterPro" id="IPR027417">
    <property type="entry name" value="P-loop_NTPase"/>
</dbReference>
<dbReference type="Pfam" id="PF00931">
    <property type="entry name" value="NB-ARC"/>
    <property type="match status" value="1"/>
</dbReference>
<evidence type="ECO:0000256" key="9">
    <source>
        <dbReference type="ARBA" id="ARBA00023004"/>
    </source>
</evidence>
<dbReference type="InterPro" id="IPR035897">
    <property type="entry name" value="Toll_tir_struct_dom_sf"/>
</dbReference>
<evidence type="ECO:0000259" key="14">
    <source>
        <dbReference type="PROSITE" id="PS50104"/>
    </source>
</evidence>
<evidence type="ECO:0000313" key="15">
    <source>
        <dbReference type="EMBL" id="KAK4592589.1"/>
    </source>
</evidence>
<dbReference type="PANTHER" id="PTHR11017:SF559">
    <property type="entry name" value="DISEASE RESISTANCE PROTEIN CHL1"/>
    <property type="match status" value="1"/>
</dbReference>
<dbReference type="InterPro" id="IPR000157">
    <property type="entry name" value="TIR_dom"/>
</dbReference>
<dbReference type="SMART" id="SM00255">
    <property type="entry name" value="TIR"/>
    <property type="match status" value="1"/>
</dbReference>
<dbReference type="Gene3D" id="3.80.10.10">
    <property type="entry name" value="Ribonuclease Inhibitor"/>
    <property type="match status" value="2"/>
</dbReference>
<keyword evidence="7" id="KW-0611">Plant defense</keyword>
<gene>
    <name evidence="15" type="ORF">RGQ29_016924</name>
</gene>
<dbReference type="PANTHER" id="PTHR11017">
    <property type="entry name" value="LEUCINE-RICH REPEAT-CONTAINING PROTEIN"/>
    <property type="match status" value="1"/>
</dbReference>
<dbReference type="GO" id="GO:0006952">
    <property type="term" value="P:defense response"/>
    <property type="evidence" value="ECO:0007669"/>
    <property type="project" value="InterPro"/>
</dbReference>
<dbReference type="GO" id="GO:0017172">
    <property type="term" value="F:cysteine dioxygenase activity"/>
    <property type="evidence" value="ECO:0007669"/>
    <property type="project" value="UniProtKB-EC"/>
</dbReference>
<dbReference type="InterPro" id="IPR032675">
    <property type="entry name" value="LRR_dom_sf"/>
</dbReference>
<keyword evidence="5" id="KW-0677">Repeat</keyword>
<keyword evidence="9" id="KW-0408">Iron</keyword>
<dbReference type="SUPFAM" id="SSF51182">
    <property type="entry name" value="RmlC-like cupins"/>
    <property type="match status" value="1"/>
</dbReference>
<dbReference type="SUPFAM" id="SSF52058">
    <property type="entry name" value="L domain-like"/>
    <property type="match status" value="1"/>
</dbReference>
<comment type="catalytic activity">
    <reaction evidence="12">
        <text>NAD(+) + H2O = ADP-D-ribose + nicotinamide + H(+)</text>
        <dbReference type="Rhea" id="RHEA:16301"/>
        <dbReference type="ChEBI" id="CHEBI:15377"/>
        <dbReference type="ChEBI" id="CHEBI:15378"/>
        <dbReference type="ChEBI" id="CHEBI:17154"/>
        <dbReference type="ChEBI" id="CHEBI:57540"/>
        <dbReference type="ChEBI" id="CHEBI:57967"/>
        <dbReference type="EC" id="3.2.2.6"/>
    </reaction>
    <physiologicalReaction direction="left-to-right" evidence="12">
        <dbReference type="Rhea" id="RHEA:16302"/>
    </physiologicalReaction>
</comment>
<dbReference type="Gene3D" id="1.10.8.430">
    <property type="entry name" value="Helical domain of apoptotic protease-activating factors"/>
    <property type="match status" value="1"/>
</dbReference>
<evidence type="ECO:0000256" key="4">
    <source>
        <dbReference type="ARBA" id="ARBA00022723"/>
    </source>
</evidence>
<evidence type="ECO:0000256" key="8">
    <source>
        <dbReference type="ARBA" id="ARBA00023002"/>
    </source>
</evidence>
<keyword evidence="10" id="KW-0520">NAD</keyword>
<evidence type="ECO:0000256" key="12">
    <source>
        <dbReference type="ARBA" id="ARBA00047304"/>
    </source>
</evidence>
<comment type="cofactor">
    <cofactor evidence="1">
        <name>Fe(2+)</name>
        <dbReference type="ChEBI" id="CHEBI:29033"/>
    </cofactor>
</comment>
<dbReference type="Pfam" id="PF23286">
    <property type="entry name" value="LRR_13"/>
    <property type="match status" value="1"/>
</dbReference>
<dbReference type="InterPro" id="IPR058192">
    <property type="entry name" value="WHD_ROQ1-like"/>
</dbReference>
<comment type="catalytic activity">
    <reaction evidence="11">
        <text>L-cysteine + O2 = 3-sulfino-L-alanine + H(+)</text>
        <dbReference type="Rhea" id="RHEA:20441"/>
        <dbReference type="ChEBI" id="CHEBI:15378"/>
        <dbReference type="ChEBI" id="CHEBI:15379"/>
        <dbReference type="ChEBI" id="CHEBI:35235"/>
        <dbReference type="ChEBI" id="CHEBI:61085"/>
        <dbReference type="EC" id="1.13.11.20"/>
    </reaction>
    <physiologicalReaction direction="left-to-right" evidence="11">
        <dbReference type="Rhea" id="RHEA:20442"/>
    </physiologicalReaction>
</comment>
<dbReference type="Proteomes" id="UP001324115">
    <property type="component" value="Unassembled WGS sequence"/>
</dbReference>
<feature type="region of interest" description="Disordered" evidence="13">
    <location>
        <begin position="1"/>
        <end position="22"/>
    </location>
</feature>
<dbReference type="InterPro" id="IPR011051">
    <property type="entry name" value="RmlC_Cupin_sf"/>
</dbReference>
<evidence type="ECO:0000313" key="16">
    <source>
        <dbReference type="Proteomes" id="UP001324115"/>
    </source>
</evidence>
<dbReference type="GO" id="GO:0061809">
    <property type="term" value="F:NAD+ nucleosidase activity, cyclic ADP-ribose generating"/>
    <property type="evidence" value="ECO:0007669"/>
    <property type="project" value="UniProtKB-EC"/>
</dbReference>
<keyword evidence="16" id="KW-1185">Reference proteome</keyword>
<comment type="caution">
    <text evidence="15">The sequence shown here is derived from an EMBL/GenBank/DDBJ whole genome shotgun (WGS) entry which is preliminary data.</text>
</comment>
<name>A0AAN7FLV2_QUERU</name>
<dbReference type="InterPro" id="IPR058546">
    <property type="entry name" value="RPS4B/Roq1-like_LRR"/>
</dbReference>
<dbReference type="Gene3D" id="3.40.50.10140">
    <property type="entry name" value="Toll/interleukin-1 receptor homology (TIR) domain"/>
    <property type="match status" value="1"/>
</dbReference>
<dbReference type="SUPFAM" id="SSF52540">
    <property type="entry name" value="P-loop containing nucleoside triphosphate hydrolases"/>
    <property type="match status" value="1"/>
</dbReference>
<feature type="compositionally biased region" description="Pro residues" evidence="13">
    <location>
        <begin position="1"/>
        <end position="11"/>
    </location>
</feature>
<dbReference type="PRINTS" id="PR00364">
    <property type="entry name" value="DISEASERSIST"/>
</dbReference>
<dbReference type="GO" id="GO:0007165">
    <property type="term" value="P:signal transduction"/>
    <property type="evidence" value="ECO:0007669"/>
    <property type="project" value="InterPro"/>
</dbReference>
<dbReference type="CDD" id="cd20289">
    <property type="entry name" value="cupin_ADO"/>
    <property type="match status" value="1"/>
</dbReference>
<accession>A0AAN7FLV2</accession>
<dbReference type="InterPro" id="IPR014710">
    <property type="entry name" value="RmlC-like_jellyroll"/>
</dbReference>
<dbReference type="FunFam" id="3.40.50.10140:FF:000007">
    <property type="entry name" value="Disease resistance protein (TIR-NBS-LRR class)"/>
    <property type="match status" value="1"/>
</dbReference>